<protein>
    <submittedName>
        <fullName evidence="2">9026_t:CDS:1</fullName>
    </submittedName>
</protein>
<name>A0A9N9CT29_9GLOM</name>
<keyword evidence="3" id="KW-1185">Reference proteome</keyword>
<evidence type="ECO:0000256" key="1">
    <source>
        <dbReference type="SAM" id="MobiDB-lite"/>
    </source>
</evidence>
<dbReference type="AlphaFoldDB" id="A0A9N9CT29"/>
<gene>
    <name evidence="2" type="ORF">POCULU_LOCUS7950</name>
</gene>
<organism evidence="2 3">
    <name type="scientific">Paraglomus occultum</name>
    <dbReference type="NCBI Taxonomy" id="144539"/>
    <lineage>
        <taxon>Eukaryota</taxon>
        <taxon>Fungi</taxon>
        <taxon>Fungi incertae sedis</taxon>
        <taxon>Mucoromycota</taxon>
        <taxon>Glomeromycotina</taxon>
        <taxon>Glomeromycetes</taxon>
        <taxon>Paraglomerales</taxon>
        <taxon>Paraglomeraceae</taxon>
        <taxon>Paraglomus</taxon>
    </lineage>
</organism>
<proteinExistence type="predicted"/>
<dbReference type="OrthoDB" id="2448501at2759"/>
<feature type="non-terminal residue" evidence="2">
    <location>
        <position position="345"/>
    </location>
</feature>
<reference evidence="2" key="1">
    <citation type="submission" date="2021-06" db="EMBL/GenBank/DDBJ databases">
        <authorList>
            <person name="Kallberg Y."/>
            <person name="Tangrot J."/>
            <person name="Rosling A."/>
        </authorList>
    </citation>
    <scope>NUCLEOTIDE SEQUENCE</scope>
    <source>
        <strain evidence="2">IA702</strain>
    </source>
</reference>
<evidence type="ECO:0000313" key="3">
    <source>
        <dbReference type="Proteomes" id="UP000789572"/>
    </source>
</evidence>
<evidence type="ECO:0000313" key="2">
    <source>
        <dbReference type="EMBL" id="CAG8611064.1"/>
    </source>
</evidence>
<comment type="caution">
    <text evidence="2">The sequence shown here is derived from an EMBL/GenBank/DDBJ whole genome shotgun (WGS) entry which is preliminary data.</text>
</comment>
<feature type="region of interest" description="Disordered" evidence="1">
    <location>
        <begin position="1"/>
        <end position="21"/>
    </location>
</feature>
<accession>A0A9N9CT29</accession>
<dbReference type="EMBL" id="CAJVPJ010002029">
    <property type="protein sequence ID" value="CAG8611064.1"/>
    <property type="molecule type" value="Genomic_DNA"/>
</dbReference>
<sequence>MSRLHINAQNQTANRTRRTRARAKGGLWRLRMTDAFLCQNGSVLGIQQQAKSASHSKHPIWRSIHCQSNRDHDSPSAAWNESPTAFVQTVPNFRGVIAGLGIDIHFRILERIFITGPVGEDYEADDVGLFLARGFRVLDKGEKSWQTSTLLSSCQPYATGLVPILLLEMSSELIKNNGPNATAHGDINEEEETIFYMFPAHVLTQLYAFVRAGIHQSILSNRRTVKIQHLLHRIGRYIIDFADPRFWLCWKPCVNSKKLRLEIKYRQRIFAPPNTNDGNQQGARLLLTIGSKATKTIKLFKKGATPRLRKMIQNHYKQWKKDTNYFLGGALDPSNKALRRSAKKA</sequence>
<dbReference type="Proteomes" id="UP000789572">
    <property type="component" value="Unassembled WGS sequence"/>
</dbReference>